<comment type="function">
    <text evidence="2">Removal of H(2)O(2), oxidation of toxic reductants, biosynthesis and degradation of lignin, suberization, auxin catabolism, response to environmental stresses such as wounding, pathogen attack and oxidative stress. These functions might be dependent on each isozyme/isoform in each plant tissue.</text>
</comment>
<dbReference type="Pfam" id="PF00141">
    <property type="entry name" value="peroxidase"/>
    <property type="match status" value="1"/>
</dbReference>
<feature type="signal peptide" evidence="19">
    <location>
        <begin position="1"/>
        <end position="20"/>
    </location>
</feature>
<keyword evidence="8 17" id="KW-0479">Metal-binding</keyword>
<dbReference type="GO" id="GO:0005576">
    <property type="term" value="C:extracellular region"/>
    <property type="evidence" value="ECO:0007669"/>
    <property type="project" value="UniProtKB-SubCell"/>
</dbReference>
<reference evidence="22" key="1">
    <citation type="journal article" date="2013" name="Science">
        <title>The Amborella genome and the evolution of flowering plants.</title>
        <authorList>
            <consortium name="Amborella Genome Project"/>
        </authorList>
    </citation>
    <scope>NUCLEOTIDE SEQUENCE [LARGE SCALE GENOMIC DNA]</scope>
</reference>
<evidence type="ECO:0000256" key="4">
    <source>
        <dbReference type="ARBA" id="ARBA00012313"/>
    </source>
</evidence>
<dbReference type="InterPro" id="IPR010255">
    <property type="entry name" value="Haem_peroxidase_sf"/>
</dbReference>
<dbReference type="OMA" id="FVENECG"/>
<evidence type="ECO:0000256" key="8">
    <source>
        <dbReference type="ARBA" id="ARBA00022723"/>
    </source>
</evidence>
<comment type="similarity">
    <text evidence="19">Belongs to the peroxidase family. Classical plant (class III) peroxidase subfamily.</text>
</comment>
<dbReference type="PROSITE" id="PS00435">
    <property type="entry name" value="PEROXIDASE_1"/>
    <property type="match status" value="1"/>
</dbReference>
<comment type="cofactor">
    <cofactor evidence="17 19">
        <name>heme b</name>
        <dbReference type="ChEBI" id="CHEBI:60344"/>
    </cofactor>
    <text evidence="17 19">Binds 1 heme b (iron(II)-protoporphyrin IX) group per subunit.</text>
</comment>
<feature type="domain" description="Plant heme peroxidase family profile" evidence="20">
    <location>
        <begin position="21"/>
        <end position="319"/>
    </location>
</feature>
<dbReference type="InterPro" id="IPR002016">
    <property type="entry name" value="Haem_peroxidase"/>
</dbReference>
<dbReference type="EMBL" id="KI394767">
    <property type="protein sequence ID" value="ERN01014.1"/>
    <property type="molecule type" value="Genomic_DNA"/>
</dbReference>
<keyword evidence="10 17" id="KW-0106">Calcium</keyword>
<dbReference type="PROSITE" id="PS50873">
    <property type="entry name" value="PEROXIDASE_4"/>
    <property type="match status" value="1"/>
</dbReference>
<keyword evidence="22" id="KW-1185">Reference proteome</keyword>
<keyword evidence="6 19" id="KW-0575">Peroxidase</keyword>
<dbReference type="KEGG" id="atr:18429089"/>
<feature type="disulfide bond" evidence="18">
    <location>
        <begin position="31"/>
        <end position="109"/>
    </location>
</feature>
<feature type="binding site" evidence="17">
    <location>
        <position position="65"/>
    </location>
    <ligand>
        <name>Ca(2+)</name>
        <dbReference type="ChEBI" id="CHEBI:29108"/>
        <label>1</label>
    </ligand>
</feature>
<dbReference type="GO" id="GO:0140825">
    <property type="term" value="F:lactoperoxidase activity"/>
    <property type="evidence" value="ECO:0007669"/>
    <property type="project" value="UniProtKB-EC"/>
</dbReference>
<evidence type="ECO:0000256" key="1">
    <source>
        <dbReference type="ARBA" id="ARBA00000189"/>
    </source>
</evidence>
<evidence type="ECO:0000256" key="13">
    <source>
        <dbReference type="ARBA" id="ARBA00023157"/>
    </source>
</evidence>
<dbReference type="InterPro" id="IPR019793">
    <property type="entry name" value="Peroxidases_heam-ligand_BS"/>
</dbReference>
<dbReference type="eggNOG" id="ENOG502QPI1">
    <property type="taxonomic scope" value="Eukaryota"/>
</dbReference>
<dbReference type="Gramene" id="ERN01014">
    <property type="protein sequence ID" value="ERN01014"/>
    <property type="gene ID" value="AMTR_s00002p00130350"/>
</dbReference>
<dbReference type="GO" id="GO:0042744">
    <property type="term" value="P:hydrogen peroxide catabolic process"/>
    <property type="evidence" value="ECO:0007669"/>
    <property type="project" value="UniProtKB-KW"/>
</dbReference>
<dbReference type="PRINTS" id="PR00458">
    <property type="entry name" value="PEROXIDASE"/>
</dbReference>
<organism evidence="21 22">
    <name type="scientific">Amborella trichopoda</name>
    <dbReference type="NCBI Taxonomy" id="13333"/>
    <lineage>
        <taxon>Eukaryota</taxon>
        <taxon>Viridiplantae</taxon>
        <taxon>Streptophyta</taxon>
        <taxon>Embryophyta</taxon>
        <taxon>Tracheophyta</taxon>
        <taxon>Spermatophyta</taxon>
        <taxon>Magnoliopsida</taxon>
        <taxon>Amborellales</taxon>
        <taxon>Amborellaceae</taxon>
        <taxon>Amborella</taxon>
    </lineage>
</organism>
<dbReference type="SUPFAM" id="SSF48113">
    <property type="entry name" value="Heme-dependent peroxidases"/>
    <property type="match status" value="1"/>
</dbReference>
<keyword evidence="12 17" id="KW-0408">Iron</keyword>
<sequence>MKILGLIVVAVVGLVGQCHGALQVGFYNGKCGTKDVESMVQGVVAQRFKSDNTIVAALLCLQFHDCFVSGCDASLLLDGTSSEKNAPPNLSVRGYDIINQAKAAVEAACPELVSCADIIALAARDAVSLAGGRSYAVQTGRRDALFPATNVNLPGPSISVSQAISAFKSKGLSTNDMVLLLGAHTVGVTHCPLFQNRLYNFNNTGKPDPTMNPTLASQLRTVCPNASPPQNTAVNLDQNASSAFIVDNDYYKQILSKRGILQIDQALALDSATRTSVMVLAASNPLFSIGFGNAMVKMGALQILTGTQGQVRKVCNVANG</sequence>
<dbReference type="FunFam" id="1.10.520.10:FF:000009">
    <property type="entry name" value="Peroxidase"/>
    <property type="match status" value="1"/>
</dbReference>
<evidence type="ECO:0000256" key="5">
    <source>
        <dbReference type="ARBA" id="ARBA00022525"/>
    </source>
</evidence>
<feature type="binding site" evidence="17">
    <location>
        <position position="74"/>
    </location>
    <ligand>
        <name>Ca(2+)</name>
        <dbReference type="ChEBI" id="CHEBI:29108"/>
        <label>1</label>
    </ligand>
</feature>
<dbReference type="InterPro" id="IPR000823">
    <property type="entry name" value="Peroxidase_pln"/>
</dbReference>
<evidence type="ECO:0000256" key="14">
    <source>
        <dbReference type="ARBA" id="ARBA00023180"/>
    </source>
</evidence>
<evidence type="ECO:0000256" key="3">
    <source>
        <dbReference type="ARBA" id="ARBA00006873"/>
    </source>
</evidence>
<evidence type="ECO:0000256" key="16">
    <source>
        <dbReference type="PIRSR" id="PIRSR600823-2"/>
    </source>
</evidence>
<feature type="binding site" evidence="17">
    <location>
        <position position="237"/>
    </location>
    <ligand>
        <name>Ca(2+)</name>
        <dbReference type="ChEBI" id="CHEBI:29108"/>
        <label>2</label>
    </ligand>
</feature>
<keyword evidence="11 19" id="KW-0560">Oxidoreductase</keyword>
<evidence type="ECO:0000256" key="15">
    <source>
        <dbReference type="PIRSR" id="PIRSR600823-1"/>
    </source>
</evidence>
<keyword evidence="19" id="KW-0376">Hydrogen peroxide</keyword>
<feature type="disulfide bond" evidence="18">
    <location>
        <begin position="191"/>
        <end position="223"/>
    </location>
</feature>
<proteinExistence type="inferred from homology"/>
<dbReference type="Proteomes" id="UP000017836">
    <property type="component" value="Unassembled WGS sequence"/>
</dbReference>
<feature type="binding site" evidence="17">
    <location>
        <position position="70"/>
    </location>
    <ligand>
        <name>Ca(2+)</name>
        <dbReference type="ChEBI" id="CHEBI:29108"/>
        <label>1</label>
    </ligand>
</feature>
<keyword evidence="14" id="KW-0325">Glycoprotein</keyword>
<feature type="binding site" evidence="16">
    <location>
        <position position="154"/>
    </location>
    <ligand>
        <name>substrate</name>
    </ligand>
</feature>
<keyword evidence="5 19" id="KW-0964">Secreted</keyword>
<evidence type="ECO:0000259" key="20">
    <source>
        <dbReference type="PROSITE" id="PS50873"/>
    </source>
</evidence>
<evidence type="ECO:0000256" key="10">
    <source>
        <dbReference type="ARBA" id="ARBA00022837"/>
    </source>
</evidence>
<keyword evidence="9 19" id="KW-0732">Signal</keyword>
<dbReference type="CDD" id="cd00693">
    <property type="entry name" value="secretory_peroxidase"/>
    <property type="match status" value="1"/>
</dbReference>
<comment type="subcellular location">
    <subcellularLocation>
        <location evidence="19">Secreted</location>
    </subcellularLocation>
</comment>
<feature type="binding site" evidence="17">
    <location>
        <position position="68"/>
    </location>
    <ligand>
        <name>Ca(2+)</name>
        <dbReference type="ChEBI" id="CHEBI:29108"/>
        <label>1</label>
    </ligand>
</feature>
<dbReference type="OrthoDB" id="2113341at2759"/>
<dbReference type="GO" id="GO:0006950">
    <property type="term" value="P:response to stress"/>
    <property type="evidence" value="ECO:0000318"/>
    <property type="project" value="GO_Central"/>
</dbReference>
<dbReference type="Gene3D" id="1.10.520.10">
    <property type="match status" value="1"/>
</dbReference>
<dbReference type="InterPro" id="IPR033905">
    <property type="entry name" value="Secretory_peroxidase"/>
</dbReference>
<keyword evidence="7 19" id="KW-0349">Heme</keyword>
<dbReference type="STRING" id="13333.W1P057"/>
<dbReference type="FunFam" id="1.10.420.10:FF:000007">
    <property type="entry name" value="Peroxidase"/>
    <property type="match status" value="1"/>
</dbReference>
<dbReference type="GO" id="GO:0046872">
    <property type="term" value="F:metal ion binding"/>
    <property type="evidence" value="ECO:0007669"/>
    <property type="project" value="UniProtKB-UniRule"/>
</dbReference>
<comment type="similarity">
    <text evidence="3">Belongs to the peroxidase family. Ascorbate peroxidase subfamily.</text>
</comment>
<protein>
    <recommendedName>
        <fullName evidence="4 19">Peroxidase</fullName>
        <ecNumber evidence="4 19">1.11.1.7</ecNumber>
    </recommendedName>
</protein>
<dbReference type="PRINTS" id="PR00461">
    <property type="entry name" value="PLPEROXIDASE"/>
</dbReference>
<keyword evidence="13 18" id="KW-1015">Disulfide bond</keyword>
<dbReference type="HOGENOM" id="CLU_010543_0_3_1"/>
<dbReference type="AlphaFoldDB" id="W1P057"/>
<accession>W1P057</accession>
<evidence type="ECO:0000256" key="18">
    <source>
        <dbReference type="PIRSR" id="PIRSR600823-5"/>
    </source>
</evidence>
<evidence type="ECO:0000256" key="12">
    <source>
        <dbReference type="ARBA" id="ARBA00023004"/>
    </source>
</evidence>
<evidence type="ECO:0000256" key="2">
    <source>
        <dbReference type="ARBA" id="ARBA00002322"/>
    </source>
</evidence>
<name>W1P057_AMBTC</name>
<feature type="binding site" evidence="17">
    <location>
        <position position="83"/>
    </location>
    <ligand>
        <name>Ca(2+)</name>
        <dbReference type="ChEBI" id="CHEBI:29108"/>
        <label>1</label>
    </ligand>
</feature>
<evidence type="ECO:0000256" key="11">
    <source>
        <dbReference type="ARBA" id="ARBA00023002"/>
    </source>
</evidence>
<feature type="disulfide bond" evidence="18">
    <location>
        <begin position="66"/>
        <end position="71"/>
    </location>
</feature>
<feature type="active site" description="Proton acceptor" evidence="15">
    <location>
        <position position="64"/>
    </location>
</feature>
<dbReference type="PANTHER" id="PTHR31517:SF59">
    <property type="entry name" value="PEROXIDASE"/>
    <property type="match status" value="1"/>
</dbReference>
<feature type="disulfide bond" evidence="18">
    <location>
        <begin position="115"/>
        <end position="315"/>
    </location>
</feature>
<evidence type="ECO:0000256" key="19">
    <source>
        <dbReference type="RuleBase" id="RU362060"/>
    </source>
</evidence>
<feature type="binding site" description="axial binding residue" evidence="17">
    <location>
        <position position="184"/>
    </location>
    <ligand>
        <name>heme b</name>
        <dbReference type="ChEBI" id="CHEBI:60344"/>
    </ligand>
    <ligandPart>
        <name>Fe</name>
        <dbReference type="ChEBI" id="CHEBI:18248"/>
    </ligandPart>
</feature>
<evidence type="ECO:0000313" key="22">
    <source>
        <dbReference type="Proteomes" id="UP000017836"/>
    </source>
</evidence>
<evidence type="ECO:0000256" key="9">
    <source>
        <dbReference type="ARBA" id="ARBA00022729"/>
    </source>
</evidence>
<dbReference type="PANTHER" id="PTHR31517">
    <property type="match status" value="1"/>
</dbReference>
<dbReference type="Gene3D" id="1.10.420.10">
    <property type="entry name" value="Peroxidase, domain 2"/>
    <property type="match status" value="1"/>
</dbReference>
<comment type="cofactor">
    <cofactor evidence="17 19">
        <name>Ca(2+)</name>
        <dbReference type="ChEBI" id="CHEBI:29108"/>
    </cofactor>
    <text evidence="17 19">Binds 2 calcium ions per subunit.</text>
</comment>
<dbReference type="GO" id="GO:0009505">
    <property type="term" value="C:plant-type cell wall"/>
    <property type="evidence" value="ECO:0000318"/>
    <property type="project" value="GO_Central"/>
</dbReference>
<evidence type="ECO:0000256" key="17">
    <source>
        <dbReference type="PIRSR" id="PIRSR600823-3"/>
    </source>
</evidence>
<gene>
    <name evidence="21" type="ORF">AMTR_s00002p00130350</name>
</gene>
<evidence type="ECO:0000313" key="21">
    <source>
        <dbReference type="EMBL" id="ERN01014.1"/>
    </source>
</evidence>
<evidence type="ECO:0000256" key="6">
    <source>
        <dbReference type="ARBA" id="ARBA00022559"/>
    </source>
</evidence>
<dbReference type="GO" id="GO:0020037">
    <property type="term" value="F:heme binding"/>
    <property type="evidence" value="ECO:0007669"/>
    <property type="project" value="UniProtKB-UniRule"/>
</dbReference>
<feature type="binding site" evidence="17">
    <location>
        <position position="185"/>
    </location>
    <ligand>
        <name>Ca(2+)</name>
        <dbReference type="ChEBI" id="CHEBI:29108"/>
        <label>2</label>
    </ligand>
</feature>
<feature type="chain" id="PRO_5005149641" description="Peroxidase" evidence="19">
    <location>
        <begin position="21"/>
        <end position="320"/>
    </location>
</feature>
<dbReference type="EC" id="1.11.1.7" evidence="4 19"/>
<evidence type="ECO:0000256" key="7">
    <source>
        <dbReference type="ARBA" id="ARBA00022617"/>
    </source>
</evidence>
<comment type="catalytic activity">
    <reaction evidence="1 19">
        <text>2 a phenolic donor + H2O2 = 2 a phenolic radical donor + 2 H2O</text>
        <dbReference type="Rhea" id="RHEA:56136"/>
        <dbReference type="ChEBI" id="CHEBI:15377"/>
        <dbReference type="ChEBI" id="CHEBI:16240"/>
        <dbReference type="ChEBI" id="CHEBI:139520"/>
        <dbReference type="ChEBI" id="CHEBI:139521"/>
        <dbReference type="EC" id="1.11.1.7"/>
    </reaction>
</comment>
<feature type="binding site" evidence="17">
    <location>
        <position position="247"/>
    </location>
    <ligand>
        <name>Ca(2+)</name>
        <dbReference type="ChEBI" id="CHEBI:29108"/>
        <label>2</label>
    </ligand>
</feature>
<feature type="binding site" evidence="17">
    <location>
        <position position="72"/>
    </location>
    <ligand>
        <name>Ca(2+)</name>
        <dbReference type="ChEBI" id="CHEBI:29108"/>
        <label>1</label>
    </ligand>
</feature>
<dbReference type="GO" id="GO:0004601">
    <property type="term" value="F:peroxidase activity"/>
    <property type="evidence" value="ECO:0000318"/>
    <property type="project" value="GO_Central"/>
</dbReference>
<dbReference type="GO" id="GO:0006979">
    <property type="term" value="P:response to oxidative stress"/>
    <property type="evidence" value="ECO:0007669"/>
    <property type="project" value="UniProtKB-UniRule"/>
</dbReference>